<reference evidence="2" key="1">
    <citation type="journal article" date="2017" name="Nat. Ecol. Evol.">
        <title>Genome expansion and lineage-specific genetic innovations in the forest pathogenic fungi Armillaria.</title>
        <authorList>
            <person name="Sipos G."/>
            <person name="Prasanna A.N."/>
            <person name="Walter M.C."/>
            <person name="O'Connor E."/>
            <person name="Balint B."/>
            <person name="Krizsan K."/>
            <person name="Kiss B."/>
            <person name="Hess J."/>
            <person name="Varga T."/>
            <person name="Slot J."/>
            <person name="Riley R."/>
            <person name="Boka B."/>
            <person name="Rigling D."/>
            <person name="Barry K."/>
            <person name="Lee J."/>
            <person name="Mihaltcheva S."/>
            <person name="LaButti K."/>
            <person name="Lipzen A."/>
            <person name="Waldron R."/>
            <person name="Moloney N.M."/>
            <person name="Sperisen C."/>
            <person name="Kredics L."/>
            <person name="Vagvoelgyi C."/>
            <person name="Patrignani A."/>
            <person name="Fitzpatrick D."/>
            <person name="Nagy I."/>
            <person name="Doyle S."/>
            <person name="Anderson J.B."/>
            <person name="Grigoriev I.V."/>
            <person name="Gueldener U."/>
            <person name="Muensterkoetter M."/>
            <person name="Nagy L.G."/>
        </authorList>
    </citation>
    <scope>NUCLEOTIDE SEQUENCE [LARGE SCALE GENOMIC DNA]</scope>
    <source>
        <strain evidence="2">C18/9</strain>
    </source>
</reference>
<dbReference type="EMBL" id="FUEG01000035">
    <property type="protein sequence ID" value="SJL16507.1"/>
    <property type="molecule type" value="Genomic_DNA"/>
</dbReference>
<dbReference type="Proteomes" id="UP000219338">
    <property type="component" value="Unassembled WGS sequence"/>
</dbReference>
<name>A0A284S674_ARMOS</name>
<keyword evidence="2" id="KW-1185">Reference proteome</keyword>
<dbReference type="AlphaFoldDB" id="A0A284S674"/>
<evidence type="ECO:0000313" key="1">
    <source>
        <dbReference type="EMBL" id="SJL16507.1"/>
    </source>
</evidence>
<protein>
    <submittedName>
        <fullName evidence="1">Uncharacterized protein</fullName>
    </submittedName>
</protein>
<sequence length="144" mass="15519">MSIILQDVVLGAAAKAVQQAIQSGANLVPISIGFRDGVVGDPFSSTPGKTEALEVARGDIRKFLDVQVNLSMVPDYVKAEISDIGIHEGGTNANEPVHSTLRIIDKRKAEGDGDRQLFPTFHVRHDPKVMSVRTAAFFSTGYNN</sequence>
<gene>
    <name evidence="1" type="ORF">ARMOST_20033</name>
</gene>
<accession>A0A284S674</accession>
<evidence type="ECO:0000313" key="2">
    <source>
        <dbReference type="Proteomes" id="UP000219338"/>
    </source>
</evidence>
<proteinExistence type="predicted"/>
<organism evidence="1 2">
    <name type="scientific">Armillaria ostoyae</name>
    <name type="common">Armillaria root rot fungus</name>
    <dbReference type="NCBI Taxonomy" id="47428"/>
    <lineage>
        <taxon>Eukaryota</taxon>
        <taxon>Fungi</taxon>
        <taxon>Dikarya</taxon>
        <taxon>Basidiomycota</taxon>
        <taxon>Agaricomycotina</taxon>
        <taxon>Agaricomycetes</taxon>
        <taxon>Agaricomycetidae</taxon>
        <taxon>Agaricales</taxon>
        <taxon>Marasmiineae</taxon>
        <taxon>Physalacriaceae</taxon>
        <taxon>Armillaria</taxon>
    </lineage>
</organism>